<protein>
    <recommendedName>
        <fullName evidence="3">Ferritin-like diiron domain-containing protein</fullName>
    </recommendedName>
</protein>
<organism evidence="1 2">
    <name type="scientific">Anabaenopsis elenkinii CCIBt3563</name>
    <dbReference type="NCBI Taxonomy" id="2779889"/>
    <lineage>
        <taxon>Bacteria</taxon>
        <taxon>Bacillati</taxon>
        <taxon>Cyanobacteriota</taxon>
        <taxon>Cyanophyceae</taxon>
        <taxon>Nostocales</taxon>
        <taxon>Nodulariaceae</taxon>
        <taxon>Anabaenopsis</taxon>
    </lineage>
</organism>
<gene>
    <name evidence="1" type="ORF">IM676_09040</name>
</gene>
<reference evidence="2" key="1">
    <citation type="submission" date="2020-10" db="EMBL/GenBank/DDBJ databases">
        <title>Genome-based taxonomic classification of the species Anabaenopsis elenkinii.</title>
        <authorList>
            <person name="Delbaje E."/>
            <person name="Andreote A.P.D."/>
            <person name="Pellegrinetti T.A."/>
            <person name="Cruz R.B."/>
            <person name="Branco L.H.Z."/>
            <person name="Fiore M.F."/>
        </authorList>
    </citation>
    <scope>NUCLEOTIDE SEQUENCE [LARGE SCALE GENOMIC DNA]</scope>
    <source>
        <strain evidence="2">CCIBt3563</strain>
    </source>
</reference>
<evidence type="ECO:0000313" key="1">
    <source>
        <dbReference type="EMBL" id="QOV24353.1"/>
    </source>
</evidence>
<name>A0A7S6RG90_9CYAN</name>
<dbReference type="RefSeq" id="WP_200989873.1">
    <property type="nucleotide sequence ID" value="NZ_CP063311.1"/>
</dbReference>
<dbReference type="EMBL" id="CP063311">
    <property type="protein sequence ID" value="QOV24353.1"/>
    <property type="molecule type" value="Genomic_DNA"/>
</dbReference>
<dbReference type="KEGG" id="aee:IM676_09040"/>
<proteinExistence type="predicted"/>
<accession>A0A7S6RG90</accession>
<keyword evidence="2" id="KW-1185">Reference proteome</keyword>
<sequence length="86" mass="9927">MTTGNGQSQQPISNLEYDFLTVLHNKAEAVKAYDCYIKDAQEMNSQPCVELFQKLRQSEIEQAQEVRHHLQQVMQHGKMYSNRQGG</sequence>
<dbReference type="AlphaFoldDB" id="A0A7S6RG90"/>
<evidence type="ECO:0008006" key="3">
    <source>
        <dbReference type="Google" id="ProtNLM"/>
    </source>
</evidence>
<dbReference type="Proteomes" id="UP000593846">
    <property type="component" value="Chromosome"/>
</dbReference>
<evidence type="ECO:0000313" key="2">
    <source>
        <dbReference type="Proteomes" id="UP000593846"/>
    </source>
</evidence>